<gene>
    <name evidence="8" type="ORF">Q5H91_13285</name>
</gene>
<dbReference type="Proteomes" id="UP001230685">
    <property type="component" value="Unassembled WGS sequence"/>
</dbReference>
<protein>
    <recommendedName>
        <fullName evidence="2 5">Basal-body rod modification protein FlgD</fullName>
    </recommendedName>
</protein>
<evidence type="ECO:0000256" key="4">
    <source>
        <dbReference type="ARBA" id="ARBA00024746"/>
    </source>
</evidence>
<dbReference type="InterPro" id="IPR005648">
    <property type="entry name" value="FlgD"/>
</dbReference>
<evidence type="ECO:0000256" key="3">
    <source>
        <dbReference type="ARBA" id="ARBA00022795"/>
    </source>
</evidence>
<dbReference type="EMBL" id="JAUUDS010000007">
    <property type="protein sequence ID" value="MDP1028191.1"/>
    <property type="molecule type" value="Genomic_DNA"/>
</dbReference>
<comment type="caution">
    <text evidence="8">The sequence shown here is derived from an EMBL/GenBank/DDBJ whole genome shotgun (WGS) entry which is preliminary data.</text>
</comment>
<feature type="domain" description="FlgD Tudor-like" evidence="7">
    <location>
        <begin position="95"/>
        <end position="228"/>
    </location>
</feature>
<organism evidence="8 9">
    <name type="scientific">Sphingomonas aurea</name>
    <dbReference type="NCBI Taxonomy" id="3063994"/>
    <lineage>
        <taxon>Bacteria</taxon>
        <taxon>Pseudomonadati</taxon>
        <taxon>Pseudomonadota</taxon>
        <taxon>Alphaproteobacteria</taxon>
        <taxon>Sphingomonadales</taxon>
        <taxon>Sphingomonadaceae</taxon>
        <taxon>Sphingomonas</taxon>
    </lineage>
</organism>
<evidence type="ECO:0000256" key="2">
    <source>
        <dbReference type="ARBA" id="ARBA00016013"/>
    </source>
</evidence>
<reference evidence="8 9" key="1">
    <citation type="submission" date="2023-07" db="EMBL/GenBank/DDBJ databases">
        <authorList>
            <person name="Kim M.K."/>
        </authorList>
    </citation>
    <scope>NUCLEOTIDE SEQUENCE [LARGE SCALE GENOMIC DNA]</scope>
    <source>
        <strain evidence="8 9">KR1UV-12</strain>
    </source>
</reference>
<comment type="similarity">
    <text evidence="1 5">Belongs to the FlgD family.</text>
</comment>
<proteinExistence type="inferred from homology"/>
<keyword evidence="8" id="KW-0966">Cell projection</keyword>
<dbReference type="Gene3D" id="2.30.30.910">
    <property type="match status" value="1"/>
</dbReference>
<dbReference type="RefSeq" id="WP_305173901.1">
    <property type="nucleotide sequence ID" value="NZ_JAUUDS010000007.1"/>
</dbReference>
<evidence type="ECO:0000256" key="1">
    <source>
        <dbReference type="ARBA" id="ARBA00010577"/>
    </source>
</evidence>
<sequence>MATASTAFDSTLANLGIARSGASTTKVSTTGTKTTLDQSDFLALMTAQMKNQDPFSPVDNTQMVAQMAQFSSTAGISQMNATLNTIATKLNAASASDAMGYVGKAVLTAGSTAYERTGGGIAGAVELDSAATDVNVTIADQNGSVVKTMQLGTQAAGTVTFDWDGKDDAGNKIENGPYTVSVDAANLSKTVTARALVWAPVESASLPAGGEPTLKVTGVGSVKTSAVRGVS</sequence>
<dbReference type="InterPro" id="IPR025963">
    <property type="entry name" value="FLgD_Tudor"/>
</dbReference>
<evidence type="ECO:0000256" key="5">
    <source>
        <dbReference type="RuleBase" id="RU362076"/>
    </source>
</evidence>
<dbReference type="Gene3D" id="2.60.40.4070">
    <property type="match status" value="1"/>
</dbReference>
<dbReference type="Pfam" id="PF13861">
    <property type="entry name" value="FLgD_tudor"/>
    <property type="match status" value="1"/>
</dbReference>
<dbReference type="Pfam" id="PF13860">
    <property type="entry name" value="FlgD_ig"/>
    <property type="match status" value="1"/>
</dbReference>
<feature type="domain" description="FlgD/Vpr Ig-like" evidence="6">
    <location>
        <begin position="115"/>
        <end position="186"/>
    </location>
</feature>
<keyword evidence="9" id="KW-1185">Reference proteome</keyword>
<evidence type="ECO:0000259" key="6">
    <source>
        <dbReference type="Pfam" id="PF13860"/>
    </source>
</evidence>
<keyword evidence="8" id="KW-0282">Flagellum</keyword>
<dbReference type="Pfam" id="PF03963">
    <property type="entry name" value="FlgD"/>
    <property type="match status" value="1"/>
</dbReference>
<name>A0ABT9EMM7_9SPHN</name>
<keyword evidence="3 5" id="KW-1005">Bacterial flagellum biogenesis</keyword>
<evidence type="ECO:0000313" key="9">
    <source>
        <dbReference type="Proteomes" id="UP001230685"/>
    </source>
</evidence>
<evidence type="ECO:0000259" key="7">
    <source>
        <dbReference type="Pfam" id="PF13861"/>
    </source>
</evidence>
<keyword evidence="8" id="KW-0969">Cilium</keyword>
<comment type="function">
    <text evidence="4 5">Required for flagellar hook formation. May act as a scaffolding protein.</text>
</comment>
<accession>A0ABT9EMM7</accession>
<evidence type="ECO:0000313" key="8">
    <source>
        <dbReference type="EMBL" id="MDP1028191.1"/>
    </source>
</evidence>
<dbReference type="InterPro" id="IPR025965">
    <property type="entry name" value="FlgD/Vpr_Ig-like"/>
</dbReference>